<keyword evidence="6" id="KW-0809">Transit peptide</keyword>
<keyword evidence="4" id="KW-0812">Transmembrane</keyword>
<reference evidence="14" key="1">
    <citation type="journal article" date="2012" name="PLoS Genet.">
        <title>Comparative analysis of the genomes of two field isolates of the rice blast fungus Magnaporthe oryzae.</title>
        <authorList>
            <person name="Xue M."/>
            <person name="Yang J."/>
            <person name="Li Z."/>
            <person name="Hu S."/>
            <person name="Yao N."/>
            <person name="Dean R.A."/>
            <person name="Zhao W."/>
            <person name="Shen M."/>
            <person name="Zhang H."/>
            <person name="Li C."/>
            <person name="Liu L."/>
            <person name="Cao L."/>
            <person name="Xu X."/>
            <person name="Xing Y."/>
            <person name="Hsiang T."/>
            <person name="Zhang Z."/>
            <person name="Xu J.R."/>
            <person name="Peng Y.L."/>
        </authorList>
    </citation>
    <scope>NUCLEOTIDE SEQUENCE</scope>
    <source>
        <strain evidence="14">Y34</strain>
    </source>
</reference>
<sequence>MKLQTAAAANIIIPRALASQQIRPLIASRRCYATNTSANDSNATQRRRAVTPFNDDGRVPWTELSGGEKTSRAVQQTFNFGMVLVGMALTGGIGYLLYSEVFSPDSKVAYYNRAVDRIRKDPRCLELLGESKSITAFGEETSNKWRRARPIASTLRKDSQGNEHMMIHFNLEGSKGRGMANMHLIKRVGAEDFEYRYFYLDVVGHQRIYLENSEATGRDGSGKKTIFGIRFSIFAPFTQTDWHVASTIWRDRIAHEVARMIARPRSAPDTYITVPDPAHEALPISLRPLTYIHIIRPEDVADPSSARRGQIPLPLSEAPQAI</sequence>
<dbReference type="AlphaFoldDB" id="A0AA97NWH0"/>
<keyword evidence="7" id="KW-1133">Transmembrane helix</keyword>
<keyword evidence="12" id="KW-0811">Translocation</keyword>
<dbReference type="InterPro" id="IPR013261">
    <property type="entry name" value="Tim21"/>
</dbReference>
<keyword evidence="12" id="KW-0653">Protein transport</keyword>
<evidence type="ECO:0000256" key="12">
    <source>
        <dbReference type="RuleBase" id="RU367142"/>
    </source>
</evidence>
<dbReference type="FunFam" id="3.10.450.320:FF:000002">
    <property type="entry name" value="Mitochondrial import inner membrane translocase subunit tim21"/>
    <property type="match status" value="1"/>
</dbReference>
<keyword evidence="8 12" id="KW-0496">Mitochondrion</keyword>
<dbReference type="EMBL" id="JH794014">
    <property type="protein sequence ID" value="ELQ37585.1"/>
    <property type="molecule type" value="Genomic_DNA"/>
</dbReference>
<evidence type="ECO:0000256" key="1">
    <source>
        <dbReference type="ARBA" id="ARBA00004434"/>
    </source>
</evidence>
<evidence type="ECO:0000256" key="2">
    <source>
        <dbReference type="ARBA" id="ARBA00010867"/>
    </source>
</evidence>
<dbReference type="Gene3D" id="3.10.450.320">
    <property type="entry name" value="Mitochondrial import inner membrane translocase subunit Tim21"/>
    <property type="match status" value="1"/>
</dbReference>
<comment type="subunit">
    <text evidence="11">Component of the TIM23 complex, at least composed of TIM23, TIM17, TIM50 and TIM21.</text>
</comment>
<dbReference type="GO" id="GO:0030150">
    <property type="term" value="P:protein import into mitochondrial matrix"/>
    <property type="evidence" value="ECO:0007669"/>
    <property type="project" value="UniProtKB-UniRule"/>
</dbReference>
<keyword evidence="5 12" id="KW-0999">Mitochondrion inner membrane</keyword>
<protein>
    <recommendedName>
        <fullName evidence="3 12">Mitochondrial import inner membrane translocase subunit Tim21</fullName>
    </recommendedName>
</protein>
<dbReference type="Pfam" id="PF08294">
    <property type="entry name" value="TIM21"/>
    <property type="match status" value="1"/>
</dbReference>
<evidence type="ECO:0000256" key="8">
    <source>
        <dbReference type="ARBA" id="ARBA00023128"/>
    </source>
</evidence>
<evidence type="ECO:0000256" key="6">
    <source>
        <dbReference type="ARBA" id="ARBA00022946"/>
    </source>
</evidence>
<evidence type="ECO:0000313" key="14">
    <source>
        <dbReference type="EMBL" id="ELQ37585.1"/>
    </source>
</evidence>
<dbReference type="PANTHER" id="PTHR13032:SF6">
    <property type="entry name" value="MITOCHONDRIAL IMPORT INNER MEMBRANE TRANSLOCASE SUBUNIT TIM21"/>
    <property type="match status" value="1"/>
</dbReference>
<evidence type="ECO:0000256" key="9">
    <source>
        <dbReference type="ARBA" id="ARBA00023136"/>
    </source>
</evidence>
<accession>A0AA97NWH0</accession>
<comment type="similarity">
    <text evidence="2 12">Belongs to the TIM21 family.</text>
</comment>
<evidence type="ECO:0000256" key="5">
    <source>
        <dbReference type="ARBA" id="ARBA00022792"/>
    </source>
</evidence>
<organism evidence="14">
    <name type="scientific">Pyricularia oryzae (strain Y34)</name>
    <name type="common">Rice blast fungus</name>
    <name type="synonym">Magnaporthe oryzae</name>
    <dbReference type="NCBI Taxonomy" id="1143189"/>
    <lineage>
        <taxon>Eukaryota</taxon>
        <taxon>Fungi</taxon>
        <taxon>Dikarya</taxon>
        <taxon>Ascomycota</taxon>
        <taxon>Pezizomycotina</taxon>
        <taxon>Sordariomycetes</taxon>
        <taxon>Sordariomycetidae</taxon>
        <taxon>Magnaporthales</taxon>
        <taxon>Pyriculariaceae</taxon>
        <taxon>Pyricularia</taxon>
    </lineage>
</organism>
<proteinExistence type="inferred from homology"/>
<dbReference type="Proteomes" id="UP000011086">
    <property type="component" value="Unassembled WGS sequence"/>
</dbReference>
<comment type="function">
    <text evidence="10">Essential component of the TIM23 complex, a complex that mediates the translocation of transit peptide-containing proteins across the mitochondrial inner membrane. Required to keep the TOM and the TIM23 complexes in close contact. At some point, it is released from the TOM23 complex to allow protein translocation into the mitochondrial matrix.</text>
</comment>
<feature type="region of interest" description="Disordered" evidence="13">
    <location>
        <begin position="302"/>
        <end position="322"/>
    </location>
</feature>
<evidence type="ECO:0000256" key="11">
    <source>
        <dbReference type="ARBA" id="ARBA00063758"/>
    </source>
</evidence>
<dbReference type="InterPro" id="IPR038552">
    <property type="entry name" value="Tim21_IMS_sf"/>
</dbReference>
<dbReference type="GO" id="GO:0005744">
    <property type="term" value="C:TIM23 mitochondrial import inner membrane translocase complex"/>
    <property type="evidence" value="ECO:0007669"/>
    <property type="project" value="UniProtKB-UniRule"/>
</dbReference>
<keyword evidence="12" id="KW-0813">Transport</keyword>
<evidence type="ECO:0000256" key="13">
    <source>
        <dbReference type="SAM" id="MobiDB-lite"/>
    </source>
</evidence>
<evidence type="ECO:0000256" key="4">
    <source>
        <dbReference type="ARBA" id="ARBA00022692"/>
    </source>
</evidence>
<evidence type="ECO:0000256" key="3">
    <source>
        <dbReference type="ARBA" id="ARBA00020726"/>
    </source>
</evidence>
<keyword evidence="9" id="KW-0472">Membrane</keyword>
<gene>
    <name evidence="14" type="ORF">OOU_Y34scaffold00590g100</name>
</gene>
<evidence type="ECO:0000256" key="7">
    <source>
        <dbReference type="ARBA" id="ARBA00022989"/>
    </source>
</evidence>
<evidence type="ECO:0000256" key="10">
    <source>
        <dbReference type="ARBA" id="ARBA00060204"/>
    </source>
</evidence>
<dbReference type="PANTHER" id="PTHR13032">
    <property type="entry name" value="MITOCHONDRIAL IMPORT INNER MEMBRANE TRANSLOCASE SUBUNIT TIM21"/>
    <property type="match status" value="1"/>
</dbReference>
<comment type="subcellular location">
    <subcellularLocation>
        <location evidence="1 12">Mitochondrion inner membrane</location>
        <topology evidence="1 12">Single-pass membrane protein</topology>
    </subcellularLocation>
</comment>
<name>A0AA97NWH0_PYRO3</name>